<dbReference type="Proteomes" id="UP000004115">
    <property type="component" value="Unassembled WGS sequence"/>
</dbReference>
<gene>
    <name evidence="1" type="ORF">HMPREF0520_0112</name>
</gene>
<comment type="caution">
    <text evidence="1">The sequence shown here is derived from an EMBL/GenBank/DDBJ whole genome shotgun (WGS) entry which is preliminary data.</text>
</comment>
<dbReference type="RefSeq" id="WP_006729927.1">
    <property type="nucleotide sequence ID" value="NZ_AZET01000033.1"/>
</dbReference>
<keyword evidence="2" id="KW-1185">Reference proteome</keyword>
<dbReference type="EMBL" id="ACLN01000003">
    <property type="protein sequence ID" value="EEW52481.1"/>
    <property type="molecule type" value="Genomic_DNA"/>
</dbReference>
<evidence type="ECO:0000313" key="1">
    <source>
        <dbReference type="EMBL" id="EEW52481.1"/>
    </source>
</evidence>
<sequence>MRCPTTIKGGALKLTERIKPLCFFRRRQWQNSGIIETKGGTTLKEIEEKEIQ</sequence>
<dbReference type="AlphaFoldDB" id="C8PAJ2"/>
<proteinExistence type="predicted"/>
<accession>C8PAJ2</accession>
<evidence type="ECO:0000313" key="2">
    <source>
        <dbReference type="Proteomes" id="UP000004115"/>
    </source>
</evidence>
<dbReference type="PATRIC" id="fig|525328.13.peg.913"/>
<name>C8PAJ2_9LACO</name>
<dbReference type="HOGENOM" id="CLU_3081131_0_0_9"/>
<protein>
    <submittedName>
        <fullName evidence="1">Uncharacterized protein</fullName>
    </submittedName>
</protein>
<organism evidence="1 2">
    <name type="scientific">Lactobacillus iners DSM 13335</name>
    <dbReference type="NCBI Taxonomy" id="525328"/>
    <lineage>
        <taxon>Bacteria</taxon>
        <taxon>Bacillati</taxon>
        <taxon>Bacillota</taxon>
        <taxon>Bacilli</taxon>
        <taxon>Lactobacillales</taxon>
        <taxon>Lactobacillaceae</taxon>
        <taxon>Lactobacillus</taxon>
    </lineage>
</organism>
<reference evidence="1 2" key="1">
    <citation type="submission" date="2009-09" db="EMBL/GenBank/DDBJ databases">
        <authorList>
            <person name="Qin X."/>
            <person name="Bachman B."/>
            <person name="Battles P."/>
            <person name="Bell A."/>
            <person name="Bess C."/>
            <person name="Bickham C."/>
            <person name="Chaboub L."/>
            <person name="Chen D."/>
            <person name="Coyle M."/>
            <person name="Deiros D.R."/>
            <person name="Dinh H."/>
            <person name="Forbes L."/>
            <person name="Fowler G."/>
            <person name="Francisco L."/>
            <person name="Fu Q."/>
            <person name="Gubbala S."/>
            <person name="Hale W."/>
            <person name="Han Y."/>
            <person name="Hemphill L."/>
            <person name="Highlander S.K."/>
            <person name="Hirani K."/>
            <person name="Hogues M."/>
            <person name="Jackson L."/>
            <person name="Jakkamsetti A."/>
            <person name="Javaid M."/>
            <person name="Jiang H."/>
            <person name="Korchina V."/>
            <person name="Kovar C."/>
            <person name="Lara F."/>
            <person name="Lee S."/>
            <person name="Mata R."/>
            <person name="Mathew T."/>
            <person name="Moen C."/>
            <person name="Morales K."/>
            <person name="Munidasa M."/>
            <person name="Nazareth L."/>
            <person name="Ngo R."/>
            <person name="Nguyen L."/>
            <person name="Okwuonu G."/>
            <person name="Ongeri F."/>
            <person name="Patil S."/>
            <person name="Petrosino J."/>
            <person name="Pham C."/>
            <person name="Pham P."/>
            <person name="Pu L.-L."/>
            <person name="Puazo M."/>
            <person name="Raj R."/>
            <person name="Reid J."/>
            <person name="Rouhana J."/>
            <person name="Saada N."/>
            <person name="Shang Y."/>
            <person name="Simmons D."/>
            <person name="Thornton R."/>
            <person name="Warren J."/>
            <person name="Weissenberger G."/>
            <person name="Zhang J."/>
            <person name="Zhang L."/>
            <person name="Zhou C."/>
            <person name="Zhu D."/>
            <person name="Muzny D."/>
            <person name="Worley K."/>
            <person name="Gibbs R."/>
        </authorList>
    </citation>
    <scope>NUCLEOTIDE SEQUENCE [LARGE SCALE GENOMIC DNA]</scope>
    <source>
        <strain evidence="1 2">DSM 13335</strain>
    </source>
</reference>